<organism evidence="2 3">
    <name type="scientific">Micromonospora sonneratiae</name>
    <dbReference type="NCBI Taxonomy" id="1184706"/>
    <lineage>
        <taxon>Bacteria</taxon>
        <taxon>Bacillati</taxon>
        <taxon>Actinomycetota</taxon>
        <taxon>Actinomycetes</taxon>
        <taxon>Micromonosporales</taxon>
        <taxon>Micromonosporaceae</taxon>
        <taxon>Micromonospora</taxon>
    </lineage>
</organism>
<dbReference type="PANTHER" id="PTHR42791">
    <property type="entry name" value="GNAT FAMILY ACETYLTRANSFERASE"/>
    <property type="match status" value="1"/>
</dbReference>
<dbReference type="PROSITE" id="PS51186">
    <property type="entry name" value="GNAT"/>
    <property type="match status" value="1"/>
</dbReference>
<keyword evidence="2" id="KW-0012">Acyltransferase</keyword>
<evidence type="ECO:0000313" key="3">
    <source>
        <dbReference type="Proteomes" id="UP001597260"/>
    </source>
</evidence>
<comment type="caution">
    <text evidence="2">The sequence shown here is derived from an EMBL/GenBank/DDBJ whole genome shotgun (WGS) entry which is preliminary data.</text>
</comment>
<dbReference type="Pfam" id="PF13508">
    <property type="entry name" value="Acetyltransf_7"/>
    <property type="match status" value="1"/>
</dbReference>
<feature type="domain" description="N-acetyltransferase" evidence="1">
    <location>
        <begin position="6"/>
        <end position="201"/>
    </location>
</feature>
<proteinExistence type="predicted"/>
<sequence>MTTEQIPVRQATEADLDELTAVLATAFLTDPVSEWIFPEADERARLHPAFFRPFVEFAMADGLIDTTDDHTGVALWLDVRTDAATEPDDQLTQRLETLIGGAATKRFMVLDGLMTMHHPHHANHQYLPFIAVHPDRQGGGIGAALLRHRFARLDEAGVPAYLEASSLRSAALYQRLGFSRLPFTLDLPDGPSLYPMWRDPS</sequence>
<dbReference type="Proteomes" id="UP001597260">
    <property type="component" value="Unassembled WGS sequence"/>
</dbReference>
<dbReference type="GO" id="GO:0016746">
    <property type="term" value="F:acyltransferase activity"/>
    <property type="evidence" value="ECO:0007669"/>
    <property type="project" value="UniProtKB-KW"/>
</dbReference>
<dbReference type="InterPro" id="IPR016181">
    <property type="entry name" value="Acyl_CoA_acyltransferase"/>
</dbReference>
<gene>
    <name evidence="2" type="ORF">ACFQ4H_13800</name>
</gene>
<evidence type="ECO:0000259" key="1">
    <source>
        <dbReference type="PROSITE" id="PS51186"/>
    </source>
</evidence>
<dbReference type="CDD" id="cd04301">
    <property type="entry name" value="NAT_SF"/>
    <property type="match status" value="1"/>
</dbReference>
<name>A0ABW3YCI4_9ACTN</name>
<dbReference type="RefSeq" id="WP_377570778.1">
    <property type="nucleotide sequence ID" value="NZ_JBHTMP010000018.1"/>
</dbReference>
<keyword evidence="2" id="KW-0808">Transferase</keyword>
<reference evidence="3" key="1">
    <citation type="journal article" date="2019" name="Int. J. Syst. Evol. Microbiol.">
        <title>The Global Catalogue of Microorganisms (GCM) 10K type strain sequencing project: providing services to taxonomists for standard genome sequencing and annotation.</title>
        <authorList>
            <consortium name="The Broad Institute Genomics Platform"/>
            <consortium name="The Broad Institute Genome Sequencing Center for Infectious Disease"/>
            <person name="Wu L."/>
            <person name="Ma J."/>
        </authorList>
    </citation>
    <scope>NUCLEOTIDE SEQUENCE [LARGE SCALE GENOMIC DNA]</scope>
    <source>
        <strain evidence="3">JCM 31037</strain>
    </source>
</reference>
<evidence type="ECO:0000313" key="2">
    <source>
        <dbReference type="EMBL" id="MFD1322167.1"/>
    </source>
</evidence>
<dbReference type="PANTHER" id="PTHR42791:SF1">
    <property type="entry name" value="N-ACETYLTRANSFERASE DOMAIN-CONTAINING PROTEIN"/>
    <property type="match status" value="1"/>
</dbReference>
<dbReference type="SUPFAM" id="SSF55729">
    <property type="entry name" value="Acyl-CoA N-acyltransferases (Nat)"/>
    <property type="match status" value="1"/>
</dbReference>
<dbReference type="InterPro" id="IPR052523">
    <property type="entry name" value="Trichothecene_AcTrans"/>
</dbReference>
<dbReference type="EC" id="2.3.-.-" evidence="2"/>
<dbReference type="InterPro" id="IPR000182">
    <property type="entry name" value="GNAT_dom"/>
</dbReference>
<keyword evidence="3" id="KW-1185">Reference proteome</keyword>
<protein>
    <submittedName>
        <fullName evidence="2">GNAT family N-acetyltransferase</fullName>
        <ecNumber evidence="2">2.3.-.-</ecNumber>
    </submittedName>
</protein>
<dbReference type="EMBL" id="JBHTMP010000018">
    <property type="protein sequence ID" value="MFD1322167.1"/>
    <property type="molecule type" value="Genomic_DNA"/>
</dbReference>
<dbReference type="Gene3D" id="3.40.630.30">
    <property type="match status" value="1"/>
</dbReference>
<accession>A0ABW3YCI4</accession>